<feature type="signal peptide" evidence="1">
    <location>
        <begin position="1"/>
        <end position="21"/>
    </location>
</feature>
<dbReference type="AlphaFoldDB" id="A0A9D1LGN2"/>
<feature type="chain" id="PRO_5038491320" evidence="1">
    <location>
        <begin position="22"/>
        <end position="572"/>
    </location>
</feature>
<dbReference type="EMBL" id="DVMS01000005">
    <property type="protein sequence ID" value="HIU38066.1"/>
    <property type="molecule type" value="Genomic_DNA"/>
</dbReference>
<name>A0A9D1LGN2_9BACT</name>
<keyword evidence="1" id="KW-0732">Signal</keyword>
<evidence type="ECO:0000313" key="3">
    <source>
        <dbReference type="Proteomes" id="UP000824076"/>
    </source>
</evidence>
<gene>
    <name evidence="2" type="ORF">IAD18_00160</name>
</gene>
<organism evidence="2 3">
    <name type="scientific">Candidatus Limisoma intestinavium</name>
    <dbReference type="NCBI Taxonomy" id="2840856"/>
    <lineage>
        <taxon>Bacteria</taxon>
        <taxon>Pseudomonadati</taxon>
        <taxon>Bacteroidota</taxon>
        <taxon>Bacteroidia</taxon>
        <taxon>Bacteroidales</taxon>
        <taxon>Candidatus Limisoma</taxon>
    </lineage>
</organism>
<evidence type="ECO:0000313" key="2">
    <source>
        <dbReference type="EMBL" id="HIU38066.1"/>
    </source>
</evidence>
<evidence type="ECO:0000256" key="1">
    <source>
        <dbReference type="SAM" id="SignalP"/>
    </source>
</evidence>
<reference evidence="2" key="1">
    <citation type="submission" date="2020-10" db="EMBL/GenBank/DDBJ databases">
        <authorList>
            <person name="Gilroy R."/>
        </authorList>
    </citation>
    <scope>NUCLEOTIDE SEQUENCE</scope>
    <source>
        <strain evidence="2">17073</strain>
    </source>
</reference>
<comment type="caution">
    <text evidence="2">The sequence shown here is derived from an EMBL/GenBank/DDBJ whole genome shotgun (WGS) entry which is preliminary data.</text>
</comment>
<protein>
    <submittedName>
        <fullName evidence="2">Uncharacterized protein</fullName>
    </submittedName>
</protein>
<reference evidence="2" key="2">
    <citation type="journal article" date="2021" name="PeerJ">
        <title>Extensive microbial diversity within the chicken gut microbiome revealed by metagenomics and culture.</title>
        <authorList>
            <person name="Gilroy R."/>
            <person name="Ravi A."/>
            <person name="Getino M."/>
            <person name="Pursley I."/>
            <person name="Horton D.L."/>
            <person name="Alikhan N.F."/>
            <person name="Baker D."/>
            <person name="Gharbi K."/>
            <person name="Hall N."/>
            <person name="Watson M."/>
            <person name="Adriaenssens E.M."/>
            <person name="Foster-Nyarko E."/>
            <person name="Jarju S."/>
            <person name="Secka A."/>
            <person name="Antonio M."/>
            <person name="Oren A."/>
            <person name="Chaudhuri R.R."/>
            <person name="La Ragione R."/>
            <person name="Hildebrand F."/>
            <person name="Pallen M.J."/>
        </authorList>
    </citation>
    <scope>NUCLEOTIDE SEQUENCE</scope>
    <source>
        <strain evidence="2">17073</strain>
    </source>
</reference>
<proteinExistence type="predicted"/>
<sequence length="572" mass="60468">MKKNLLLCLGFAVLAVFGANAAEPTMNWAKLIESESGPVMPEDMIESGDKVYTAARFQTQSNADLLGVCFGDALDVAIGAQNNGKSGNYNLLLAQTDRAGAPQWYAYTNYGEVYSASLGATSDGGIVATLMVRHTNKNEDGSNRVLSVVDAKGTTTAMELTYTAWTYHIAVLKFASDGALEWNKLIPVGDGVNDLKAWTAIDASDNVYIGGCHVLPFSVDGVEIASPKDENSLYLVKLTSTGDFVKQFAITGTTVTDYLDALTIADETVYATGRIKGDGTNSAYFGNFEITPTTYDDVYVAAFTTDLEPKWASVVYATPWVAPSDGKKTHTTQIKGIDVSDGRVLVSGLVKGGFSTANDTDADGVSASELIHTSSAALEGYVLEFSATDGSFDKALIHGTGISGYFAATVSDNDIYACGYSYASGEGGVLVKFDENGNKQSSWNLVTSSGMLTGFSSSFSGKTLYASYRNRNADFNFIGSDFVIPATDDWSGVVASFNVADIESGIVALPDVNGATVCGMDGAIRIVSEKAETFSVYDIAGRLVKSVVVEGEAAIAMPAGFYVVNGEKVIVR</sequence>
<accession>A0A9D1LGN2</accession>
<dbReference type="Proteomes" id="UP000824076">
    <property type="component" value="Unassembled WGS sequence"/>
</dbReference>